<evidence type="ECO:0000313" key="3">
    <source>
        <dbReference type="Proteomes" id="UP000677244"/>
    </source>
</evidence>
<reference evidence="2 3" key="1">
    <citation type="submission" date="2021-03" db="EMBL/GenBank/DDBJ databases">
        <title>Assistant Professor.</title>
        <authorList>
            <person name="Huq M.A."/>
        </authorList>
    </citation>
    <scope>NUCLEOTIDE SEQUENCE [LARGE SCALE GENOMIC DNA]</scope>
    <source>
        <strain evidence="2 3">MAH-29</strain>
    </source>
</reference>
<proteinExistence type="predicted"/>
<dbReference type="Proteomes" id="UP000677244">
    <property type="component" value="Unassembled WGS sequence"/>
</dbReference>
<dbReference type="InterPro" id="IPR034660">
    <property type="entry name" value="DinB/YfiT-like"/>
</dbReference>
<accession>A0ABS3Z671</accession>
<dbReference type="InterPro" id="IPR024775">
    <property type="entry name" value="DinB-like"/>
</dbReference>
<sequence length="167" mass="19295">MRYSISDGFPYYIELLGDRDYIQLFNSKEHVNLLKALTDEQAAFRYAPGKWSIKQIIGHITDHERIMTYRALRFSRKDKTPLPGYDQDTFVDNSRFDELPVSQLVTDLENVRNASVSFINSLSQTQLALTGTAWKYELTVESFLKATIGHELHHMNVLKHLYSPALP</sequence>
<protein>
    <submittedName>
        <fullName evidence="2">DinB family protein</fullName>
    </submittedName>
</protein>
<dbReference type="SUPFAM" id="SSF109854">
    <property type="entry name" value="DinB/YfiT-like putative metalloenzymes"/>
    <property type="match status" value="1"/>
</dbReference>
<name>A0ABS3Z671_9BACT</name>
<organism evidence="2 3">
    <name type="scientific">Niastella soli</name>
    <dbReference type="NCBI Taxonomy" id="2821487"/>
    <lineage>
        <taxon>Bacteria</taxon>
        <taxon>Pseudomonadati</taxon>
        <taxon>Bacteroidota</taxon>
        <taxon>Chitinophagia</taxon>
        <taxon>Chitinophagales</taxon>
        <taxon>Chitinophagaceae</taxon>
        <taxon>Niastella</taxon>
    </lineage>
</organism>
<dbReference type="Gene3D" id="1.20.120.450">
    <property type="entry name" value="dinb family like domain"/>
    <property type="match status" value="1"/>
</dbReference>
<evidence type="ECO:0000313" key="2">
    <source>
        <dbReference type="EMBL" id="MBO9205180.1"/>
    </source>
</evidence>
<comment type="caution">
    <text evidence="2">The sequence shown here is derived from an EMBL/GenBank/DDBJ whole genome shotgun (WGS) entry which is preliminary data.</text>
</comment>
<dbReference type="EMBL" id="JAGHKO010000024">
    <property type="protein sequence ID" value="MBO9205180.1"/>
    <property type="molecule type" value="Genomic_DNA"/>
</dbReference>
<gene>
    <name evidence="2" type="ORF">J7I42_33140</name>
</gene>
<evidence type="ECO:0000259" key="1">
    <source>
        <dbReference type="Pfam" id="PF12867"/>
    </source>
</evidence>
<feature type="domain" description="DinB-like" evidence="1">
    <location>
        <begin position="32"/>
        <end position="157"/>
    </location>
</feature>
<keyword evidence="3" id="KW-1185">Reference proteome</keyword>
<dbReference type="RefSeq" id="WP_209144503.1">
    <property type="nucleotide sequence ID" value="NZ_JAGHKO010000024.1"/>
</dbReference>
<dbReference type="Pfam" id="PF12867">
    <property type="entry name" value="DinB_2"/>
    <property type="match status" value="1"/>
</dbReference>